<dbReference type="EMBL" id="KB105514">
    <property type="protein sequence ID" value="ELK32236.1"/>
    <property type="molecule type" value="Genomic_DNA"/>
</dbReference>
<accession>L5M1I8</accession>
<name>L5M1I8_MYODS</name>
<feature type="region of interest" description="Disordered" evidence="1">
    <location>
        <begin position="1"/>
        <end position="36"/>
    </location>
</feature>
<dbReference type="AlphaFoldDB" id="L5M1I8"/>
<organism evidence="2 3">
    <name type="scientific">Myotis davidii</name>
    <name type="common">David's myotis</name>
    <dbReference type="NCBI Taxonomy" id="225400"/>
    <lineage>
        <taxon>Eukaryota</taxon>
        <taxon>Metazoa</taxon>
        <taxon>Chordata</taxon>
        <taxon>Craniata</taxon>
        <taxon>Vertebrata</taxon>
        <taxon>Euteleostomi</taxon>
        <taxon>Mammalia</taxon>
        <taxon>Eutheria</taxon>
        <taxon>Laurasiatheria</taxon>
        <taxon>Chiroptera</taxon>
        <taxon>Yangochiroptera</taxon>
        <taxon>Vespertilionidae</taxon>
        <taxon>Myotis</taxon>
    </lineage>
</organism>
<protein>
    <submittedName>
        <fullName evidence="2">Protein Daple</fullName>
    </submittedName>
</protein>
<evidence type="ECO:0000313" key="3">
    <source>
        <dbReference type="Proteomes" id="UP000010556"/>
    </source>
</evidence>
<reference evidence="3" key="1">
    <citation type="journal article" date="2013" name="Science">
        <title>Comparative analysis of bat genomes provides insight into the evolution of flight and immunity.</title>
        <authorList>
            <person name="Zhang G."/>
            <person name="Cowled C."/>
            <person name="Shi Z."/>
            <person name="Huang Z."/>
            <person name="Bishop-Lilly K.A."/>
            <person name="Fang X."/>
            <person name="Wynne J.W."/>
            <person name="Xiong Z."/>
            <person name="Baker M.L."/>
            <person name="Zhao W."/>
            <person name="Tachedjian M."/>
            <person name="Zhu Y."/>
            <person name="Zhou P."/>
            <person name="Jiang X."/>
            <person name="Ng J."/>
            <person name="Yang L."/>
            <person name="Wu L."/>
            <person name="Xiao J."/>
            <person name="Feng Y."/>
            <person name="Chen Y."/>
            <person name="Sun X."/>
            <person name="Zhang Y."/>
            <person name="Marsh G.A."/>
            <person name="Crameri G."/>
            <person name="Broder C.C."/>
            <person name="Frey K.G."/>
            <person name="Wang L.F."/>
            <person name="Wang J."/>
        </authorList>
    </citation>
    <scope>NUCLEOTIDE SEQUENCE [LARGE SCALE GENOMIC DNA]</scope>
</reference>
<sequence length="134" mass="15275">MGSDSTLLFSLHPTPGIGGRKPYPPGQSPGARGTSLALQESSVKCTELQENWQFWKEMDELGMQLQKEKASSQHLETLNEGLEEDLEQWFNIIHTLRAHRAGQEYMFMVENSEIGEKHKKQGKTDFPVKITMER</sequence>
<dbReference type="Proteomes" id="UP000010556">
    <property type="component" value="Unassembled WGS sequence"/>
</dbReference>
<evidence type="ECO:0000313" key="2">
    <source>
        <dbReference type="EMBL" id="ELK32236.1"/>
    </source>
</evidence>
<evidence type="ECO:0000256" key="1">
    <source>
        <dbReference type="SAM" id="MobiDB-lite"/>
    </source>
</evidence>
<gene>
    <name evidence="2" type="ORF">MDA_GLEAN10000146</name>
</gene>
<proteinExistence type="predicted"/>
<keyword evidence="3" id="KW-1185">Reference proteome</keyword>